<dbReference type="InterPro" id="IPR004488">
    <property type="entry name" value="Mg/Co-transport_prot_CorA"/>
</dbReference>
<comment type="catalytic activity">
    <reaction evidence="12">
        <text>Mg(2+)(in) = Mg(2+)(out)</text>
        <dbReference type="Rhea" id="RHEA:29827"/>
        <dbReference type="ChEBI" id="CHEBI:18420"/>
    </reaction>
</comment>
<dbReference type="GO" id="GO:0015095">
    <property type="term" value="F:magnesium ion transmembrane transporter activity"/>
    <property type="evidence" value="ECO:0007669"/>
    <property type="project" value="UniProtKB-UniRule"/>
</dbReference>
<evidence type="ECO:0000256" key="13">
    <source>
        <dbReference type="RuleBase" id="RU362010"/>
    </source>
</evidence>
<dbReference type="CDD" id="cd12835">
    <property type="entry name" value="EcCorA-like_1"/>
    <property type="match status" value="1"/>
</dbReference>
<evidence type="ECO:0000313" key="14">
    <source>
        <dbReference type="EMBL" id="SNY52559.1"/>
    </source>
</evidence>
<evidence type="ECO:0000256" key="4">
    <source>
        <dbReference type="ARBA" id="ARBA00022448"/>
    </source>
</evidence>
<dbReference type="SUPFAM" id="SSF143865">
    <property type="entry name" value="CorA soluble domain-like"/>
    <property type="match status" value="1"/>
</dbReference>
<comment type="subcellular location">
    <subcellularLocation>
        <location evidence="1">Cell inner membrane</location>
        <topology evidence="1">Multi-pass membrane protein</topology>
    </subcellularLocation>
    <subcellularLocation>
        <location evidence="13">Membrane</location>
        <topology evidence="13">Multi-pass membrane protein</topology>
    </subcellularLocation>
</comment>
<dbReference type="GO" id="GO:0005886">
    <property type="term" value="C:plasma membrane"/>
    <property type="evidence" value="ECO:0007669"/>
    <property type="project" value="UniProtKB-SubCell"/>
</dbReference>
<accession>A0A285IWZ6</accession>
<name>A0A285IWZ6_9GAMM</name>
<dbReference type="Pfam" id="PF01544">
    <property type="entry name" value="CorA"/>
    <property type="match status" value="1"/>
</dbReference>
<keyword evidence="15" id="KW-1185">Reference proteome</keyword>
<evidence type="ECO:0000313" key="15">
    <source>
        <dbReference type="Proteomes" id="UP000219353"/>
    </source>
</evidence>
<keyword evidence="7 13" id="KW-0812">Transmembrane</keyword>
<keyword evidence="4 13" id="KW-0813">Transport</keyword>
<dbReference type="GO" id="GO:0015099">
    <property type="term" value="F:nickel cation transmembrane transporter activity"/>
    <property type="evidence" value="ECO:0007669"/>
    <property type="project" value="TreeGrafter"/>
</dbReference>
<evidence type="ECO:0000256" key="6">
    <source>
        <dbReference type="ARBA" id="ARBA00022519"/>
    </source>
</evidence>
<dbReference type="Proteomes" id="UP000219353">
    <property type="component" value="Unassembled WGS sequence"/>
</dbReference>
<keyword evidence="5 13" id="KW-1003">Cell membrane</keyword>
<keyword evidence="6" id="KW-0997">Cell inner membrane</keyword>
<evidence type="ECO:0000256" key="8">
    <source>
        <dbReference type="ARBA" id="ARBA00022842"/>
    </source>
</evidence>
<evidence type="ECO:0000256" key="11">
    <source>
        <dbReference type="ARBA" id="ARBA00023136"/>
    </source>
</evidence>
<dbReference type="FunFam" id="1.20.58.340:FF:000001">
    <property type="entry name" value="Magnesium transport protein CorA"/>
    <property type="match status" value="1"/>
</dbReference>
<keyword evidence="10 13" id="KW-0406">Ion transport</keyword>
<dbReference type="SUPFAM" id="SSF144083">
    <property type="entry name" value="Magnesium transport protein CorA, transmembrane region"/>
    <property type="match status" value="1"/>
</dbReference>
<proteinExistence type="inferred from homology"/>
<dbReference type="OrthoDB" id="9803416at2"/>
<dbReference type="PANTHER" id="PTHR47685:SF1">
    <property type="entry name" value="MAGNESIUM TRANSPORT PROTEIN CORA"/>
    <property type="match status" value="1"/>
</dbReference>
<dbReference type="Gene3D" id="1.20.58.340">
    <property type="entry name" value="Magnesium transport protein CorA, transmembrane region"/>
    <property type="match status" value="1"/>
</dbReference>
<evidence type="ECO:0000256" key="3">
    <source>
        <dbReference type="ARBA" id="ARBA00019439"/>
    </source>
</evidence>
<comment type="function">
    <text evidence="13">Mediates influx of magnesium ions.</text>
</comment>
<dbReference type="InterPro" id="IPR045861">
    <property type="entry name" value="CorA_cytoplasmic_dom"/>
</dbReference>
<keyword evidence="9 13" id="KW-1133">Transmembrane helix</keyword>
<sequence length="318" mass="36466">MIRLFTIDQGIIREIPVAGATDDLELMRTAHWIDAHEPTEPERELLSTLLSVELPESDDVEEIEASARCFVDQAGIHVHSLFLAPQEGRHVTVTVACILQNERLITIREDEIADFRLLRLRARRGQVSCSDPAGLLVTILEQKVENHADTVEDLHRQLEEVSHLVLEEKDSELYQAISKMARLEDSNGKIRLCLMDTQRDISFLLRNLKGRPAHEETLREIMRDVETLMSHTTFLFDKINFLMDSTQGFINIRQNQIIKTFSIAAVVFLPPTLVASAYGMNFSHMPELQWLLGYPWALGLMLLSGFAPYWFFKRKGWL</sequence>
<protein>
    <recommendedName>
        <fullName evidence="3 13">Magnesium transport protein CorA</fullName>
    </recommendedName>
</protein>
<reference evidence="15" key="1">
    <citation type="submission" date="2017-09" db="EMBL/GenBank/DDBJ databases">
        <authorList>
            <person name="Varghese N."/>
            <person name="Submissions S."/>
        </authorList>
    </citation>
    <scope>NUCLEOTIDE SEQUENCE [LARGE SCALE GENOMIC DNA]</scope>
    <source>
        <strain evidence="15">CGMCC 1.12461</strain>
    </source>
</reference>
<evidence type="ECO:0000256" key="5">
    <source>
        <dbReference type="ARBA" id="ARBA00022475"/>
    </source>
</evidence>
<comment type="similarity">
    <text evidence="2 13">Belongs to the CorA metal ion transporter (MIT) (TC 1.A.35) family.</text>
</comment>
<dbReference type="AlphaFoldDB" id="A0A285IWZ6"/>
<dbReference type="RefSeq" id="WP_097111401.1">
    <property type="nucleotide sequence ID" value="NZ_OBEB01000004.1"/>
</dbReference>
<feature type="transmembrane region" description="Helical" evidence="13">
    <location>
        <begin position="261"/>
        <end position="280"/>
    </location>
</feature>
<evidence type="ECO:0000256" key="2">
    <source>
        <dbReference type="ARBA" id="ARBA00009765"/>
    </source>
</evidence>
<gene>
    <name evidence="13" type="primary">corA</name>
    <name evidence="14" type="ORF">SAMN06297280_2155</name>
</gene>
<dbReference type="PANTHER" id="PTHR47685">
    <property type="entry name" value="MAGNESIUM TRANSPORT PROTEIN CORA"/>
    <property type="match status" value="1"/>
</dbReference>
<evidence type="ECO:0000256" key="9">
    <source>
        <dbReference type="ARBA" id="ARBA00022989"/>
    </source>
</evidence>
<evidence type="ECO:0000256" key="10">
    <source>
        <dbReference type="ARBA" id="ARBA00023065"/>
    </source>
</evidence>
<dbReference type="NCBIfam" id="TIGR00383">
    <property type="entry name" value="corA"/>
    <property type="match status" value="1"/>
</dbReference>
<organism evidence="14 15">
    <name type="scientific">Arsukibacterium tuosuense</name>
    <dbReference type="NCBI Taxonomy" id="1323745"/>
    <lineage>
        <taxon>Bacteria</taxon>
        <taxon>Pseudomonadati</taxon>
        <taxon>Pseudomonadota</taxon>
        <taxon>Gammaproteobacteria</taxon>
        <taxon>Chromatiales</taxon>
        <taxon>Chromatiaceae</taxon>
        <taxon>Arsukibacterium</taxon>
    </lineage>
</organism>
<dbReference type="InterPro" id="IPR045863">
    <property type="entry name" value="CorA_TM1_TM2"/>
</dbReference>
<dbReference type="InterPro" id="IPR002523">
    <property type="entry name" value="MgTranspt_CorA/ZnTranspt_ZntB"/>
</dbReference>
<feature type="transmembrane region" description="Helical" evidence="13">
    <location>
        <begin position="292"/>
        <end position="312"/>
    </location>
</feature>
<evidence type="ECO:0000256" key="1">
    <source>
        <dbReference type="ARBA" id="ARBA00004429"/>
    </source>
</evidence>
<dbReference type="GO" id="GO:0015087">
    <property type="term" value="F:cobalt ion transmembrane transporter activity"/>
    <property type="evidence" value="ECO:0007669"/>
    <property type="project" value="UniProtKB-UniRule"/>
</dbReference>
<keyword evidence="11 13" id="KW-0472">Membrane</keyword>
<dbReference type="InterPro" id="IPR050829">
    <property type="entry name" value="CorA_MIT"/>
</dbReference>
<dbReference type="EMBL" id="OBEB01000004">
    <property type="protein sequence ID" value="SNY52559.1"/>
    <property type="molecule type" value="Genomic_DNA"/>
</dbReference>
<keyword evidence="8 13" id="KW-0460">Magnesium</keyword>
<evidence type="ECO:0000256" key="7">
    <source>
        <dbReference type="ARBA" id="ARBA00022692"/>
    </source>
</evidence>
<evidence type="ECO:0000256" key="12">
    <source>
        <dbReference type="ARBA" id="ARBA00034269"/>
    </source>
</evidence>